<dbReference type="Pfam" id="PF06445">
    <property type="entry name" value="GyrI-like"/>
    <property type="match status" value="1"/>
</dbReference>
<evidence type="ECO:0000256" key="1">
    <source>
        <dbReference type="SAM" id="MobiDB-lite"/>
    </source>
</evidence>
<dbReference type="RefSeq" id="WP_290194880.1">
    <property type="nucleotide sequence ID" value="NZ_CP047654.1"/>
</dbReference>
<evidence type="ECO:0000313" key="3">
    <source>
        <dbReference type="EMBL" id="MDR7329787.1"/>
    </source>
</evidence>
<feature type="domain" description="GyrI-like small molecule binding" evidence="2">
    <location>
        <begin position="23"/>
        <end position="190"/>
    </location>
</feature>
<evidence type="ECO:0000259" key="2">
    <source>
        <dbReference type="Pfam" id="PF06445"/>
    </source>
</evidence>
<accession>A0ABU1ZZV1</accession>
<proteinExistence type="predicted"/>
<protein>
    <recommendedName>
        <fullName evidence="2">GyrI-like small molecule binding domain-containing protein</fullName>
    </recommendedName>
</protein>
<keyword evidence="4" id="KW-1185">Reference proteome</keyword>
<name>A0ABU1ZZV1_9CORY</name>
<feature type="region of interest" description="Disordered" evidence="1">
    <location>
        <begin position="171"/>
        <end position="197"/>
    </location>
</feature>
<dbReference type="Proteomes" id="UP001180840">
    <property type="component" value="Unassembled WGS sequence"/>
</dbReference>
<comment type="caution">
    <text evidence="3">The sequence shown here is derived from an EMBL/GenBank/DDBJ whole genome shotgun (WGS) entry which is preliminary data.</text>
</comment>
<gene>
    <name evidence="3" type="ORF">J2S39_001463</name>
</gene>
<dbReference type="EMBL" id="JAVDXZ010000001">
    <property type="protein sequence ID" value="MDR7329787.1"/>
    <property type="molecule type" value="Genomic_DNA"/>
</dbReference>
<evidence type="ECO:0000313" key="4">
    <source>
        <dbReference type="Proteomes" id="UP001180840"/>
    </source>
</evidence>
<feature type="compositionally biased region" description="Basic and acidic residues" evidence="1">
    <location>
        <begin position="171"/>
        <end position="184"/>
    </location>
</feature>
<dbReference type="Gene3D" id="3.20.80.10">
    <property type="entry name" value="Regulatory factor, effector binding domain"/>
    <property type="match status" value="1"/>
</dbReference>
<organism evidence="3 4">
    <name type="scientific">Corynebacterium guangdongense</name>
    <dbReference type="NCBI Taxonomy" id="1783348"/>
    <lineage>
        <taxon>Bacteria</taxon>
        <taxon>Bacillati</taxon>
        <taxon>Actinomycetota</taxon>
        <taxon>Actinomycetes</taxon>
        <taxon>Mycobacteriales</taxon>
        <taxon>Corynebacteriaceae</taxon>
        <taxon>Corynebacterium</taxon>
    </lineage>
</organism>
<dbReference type="InterPro" id="IPR011256">
    <property type="entry name" value="Reg_factor_effector_dom_sf"/>
</dbReference>
<dbReference type="InterPro" id="IPR029442">
    <property type="entry name" value="GyrI-like"/>
</dbReference>
<dbReference type="SUPFAM" id="SSF55136">
    <property type="entry name" value="Probable bacterial effector-binding domain"/>
    <property type="match status" value="1"/>
</dbReference>
<sequence length="197" mass="22226">MTIDLKKDFPRLYRPGARDFDRVTVPPTRYLTVRGAGDPNTSPAYRRALELLYCAAYVVRGALKARTGEAFVVGPLEALWWAEDPSVFTAGEKDRWEWTLMIPLPDQVSQADLETARIDPEVSVARLDEGDCLQIMHVGPYAAEGPTLARLHHEVMPRLGVTFNGPHHEIYLSDPRRSSPEKLRTVLRQPVRPESPQ</sequence>
<reference evidence="3" key="1">
    <citation type="submission" date="2023-07" db="EMBL/GenBank/DDBJ databases">
        <title>Sequencing the genomes of 1000 actinobacteria strains.</title>
        <authorList>
            <person name="Klenk H.-P."/>
        </authorList>
    </citation>
    <scope>NUCLEOTIDE SEQUENCE</scope>
    <source>
        <strain evidence="3">DSM 107476</strain>
    </source>
</reference>